<dbReference type="InterPro" id="IPR003594">
    <property type="entry name" value="HATPase_dom"/>
</dbReference>
<dbReference type="Gene3D" id="3.40.50.2300">
    <property type="match status" value="1"/>
</dbReference>
<feature type="domain" description="PAS" evidence="12">
    <location>
        <begin position="359"/>
        <end position="429"/>
    </location>
</feature>
<keyword evidence="6 9" id="KW-1133">Transmembrane helix</keyword>
<gene>
    <name evidence="15" type="ORF">GETHPA_10990</name>
</gene>
<dbReference type="Pfam" id="PF02518">
    <property type="entry name" value="HATPase_c"/>
    <property type="match status" value="1"/>
</dbReference>
<evidence type="ECO:0000256" key="4">
    <source>
        <dbReference type="ARBA" id="ARBA00022553"/>
    </source>
</evidence>
<dbReference type="InterPro" id="IPR001789">
    <property type="entry name" value="Sig_transdc_resp-reg_receiver"/>
</dbReference>
<evidence type="ECO:0000256" key="7">
    <source>
        <dbReference type="ARBA" id="ARBA00023136"/>
    </source>
</evidence>
<dbReference type="Pfam" id="PF00072">
    <property type="entry name" value="Response_reg"/>
    <property type="match status" value="1"/>
</dbReference>
<dbReference type="InterPro" id="IPR036890">
    <property type="entry name" value="HATPase_C_sf"/>
</dbReference>
<keyword evidence="16" id="KW-1185">Reference proteome</keyword>
<evidence type="ECO:0000259" key="13">
    <source>
        <dbReference type="PROSITE" id="PS50113"/>
    </source>
</evidence>
<dbReference type="InterPro" id="IPR004358">
    <property type="entry name" value="Sig_transdc_His_kin-like_C"/>
</dbReference>
<dbReference type="Pfam" id="PF08448">
    <property type="entry name" value="PAS_4"/>
    <property type="match status" value="1"/>
</dbReference>
<dbReference type="SMART" id="SM00388">
    <property type="entry name" value="HisKA"/>
    <property type="match status" value="1"/>
</dbReference>
<dbReference type="PROSITE" id="PS50113">
    <property type="entry name" value="PAC"/>
    <property type="match status" value="1"/>
</dbReference>
<dbReference type="Gene3D" id="1.10.287.130">
    <property type="match status" value="1"/>
</dbReference>
<dbReference type="InterPro" id="IPR013656">
    <property type="entry name" value="PAS_4"/>
</dbReference>
<feature type="domain" description="Histidine kinase" evidence="10">
    <location>
        <begin position="498"/>
        <end position="723"/>
    </location>
</feature>
<feature type="domain" description="Response regulatory" evidence="11">
    <location>
        <begin position="742"/>
        <end position="858"/>
    </location>
</feature>
<dbReference type="SUPFAM" id="SSF47384">
    <property type="entry name" value="Homodimeric domain of signal transducing histidine kinase"/>
    <property type="match status" value="1"/>
</dbReference>
<dbReference type="Proteomes" id="UP001165089">
    <property type="component" value="Unassembled WGS sequence"/>
</dbReference>
<dbReference type="PROSITE" id="PS50109">
    <property type="entry name" value="HIS_KIN"/>
    <property type="match status" value="1"/>
</dbReference>
<comment type="subcellular location">
    <subcellularLocation>
        <location evidence="2">Membrane</location>
    </subcellularLocation>
</comment>
<evidence type="ECO:0000256" key="3">
    <source>
        <dbReference type="ARBA" id="ARBA00012438"/>
    </source>
</evidence>
<dbReference type="InterPro" id="IPR042240">
    <property type="entry name" value="CHASE_sf"/>
</dbReference>
<proteinExistence type="predicted"/>
<dbReference type="InterPro" id="IPR000014">
    <property type="entry name" value="PAS"/>
</dbReference>
<dbReference type="NCBIfam" id="TIGR00229">
    <property type="entry name" value="sensory_box"/>
    <property type="match status" value="1"/>
</dbReference>
<protein>
    <recommendedName>
        <fullName evidence="3">histidine kinase</fullName>
        <ecNumber evidence="3">2.7.13.3</ecNumber>
    </recommendedName>
</protein>
<keyword evidence="5 9" id="KW-0812">Transmembrane</keyword>
<comment type="catalytic activity">
    <reaction evidence="1">
        <text>ATP + protein L-histidine = ADP + protein N-phospho-L-histidine.</text>
        <dbReference type="EC" id="2.7.13.3"/>
    </reaction>
</comment>
<dbReference type="EC" id="2.7.13.3" evidence="3"/>
<dbReference type="Pfam" id="PF03924">
    <property type="entry name" value="CHASE"/>
    <property type="match status" value="1"/>
</dbReference>
<dbReference type="Pfam" id="PF00512">
    <property type="entry name" value="HisKA"/>
    <property type="match status" value="1"/>
</dbReference>
<dbReference type="SMART" id="SM00091">
    <property type="entry name" value="PAS"/>
    <property type="match status" value="1"/>
</dbReference>
<feature type="domain" description="CHASE" evidence="14">
    <location>
        <begin position="145"/>
        <end position="252"/>
    </location>
</feature>
<dbReference type="CDD" id="cd00130">
    <property type="entry name" value="PAS"/>
    <property type="match status" value="1"/>
</dbReference>
<evidence type="ECO:0000259" key="10">
    <source>
        <dbReference type="PROSITE" id="PS50109"/>
    </source>
</evidence>
<comment type="caution">
    <text evidence="15">The sequence shown here is derived from an EMBL/GenBank/DDBJ whole genome shotgun (WGS) entry which is preliminary data.</text>
</comment>
<dbReference type="PROSITE" id="PS50112">
    <property type="entry name" value="PAS"/>
    <property type="match status" value="1"/>
</dbReference>
<evidence type="ECO:0000259" key="11">
    <source>
        <dbReference type="PROSITE" id="PS50110"/>
    </source>
</evidence>
<evidence type="ECO:0000256" key="6">
    <source>
        <dbReference type="ARBA" id="ARBA00022989"/>
    </source>
</evidence>
<dbReference type="InterPro" id="IPR006189">
    <property type="entry name" value="CHASE_dom"/>
</dbReference>
<dbReference type="PANTHER" id="PTHR43065:SF42">
    <property type="entry name" value="TWO-COMPONENT SENSOR PPRA"/>
    <property type="match status" value="1"/>
</dbReference>
<dbReference type="EMBL" id="BSDD01000002">
    <property type="protein sequence ID" value="GLH69566.1"/>
    <property type="molecule type" value="Genomic_DNA"/>
</dbReference>
<dbReference type="SUPFAM" id="SSF55874">
    <property type="entry name" value="ATPase domain of HSP90 chaperone/DNA topoisomerase II/histidine kinase"/>
    <property type="match status" value="1"/>
</dbReference>
<evidence type="ECO:0000313" key="16">
    <source>
        <dbReference type="Proteomes" id="UP001165089"/>
    </source>
</evidence>
<feature type="transmembrane region" description="Helical" evidence="9">
    <location>
        <begin position="319"/>
        <end position="340"/>
    </location>
</feature>
<dbReference type="SMART" id="SM00387">
    <property type="entry name" value="HATPase_c"/>
    <property type="match status" value="1"/>
</dbReference>
<dbReference type="InterPro" id="IPR003661">
    <property type="entry name" value="HisK_dim/P_dom"/>
</dbReference>
<name>A0ABQ5Q5F8_9BACT</name>
<feature type="domain" description="PAC" evidence="13">
    <location>
        <begin position="433"/>
        <end position="485"/>
    </location>
</feature>
<dbReference type="PANTHER" id="PTHR43065">
    <property type="entry name" value="SENSOR HISTIDINE KINASE"/>
    <property type="match status" value="1"/>
</dbReference>
<dbReference type="Gene3D" id="3.30.450.350">
    <property type="entry name" value="CHASE domain"/>
    <property type="match status" value="1"/>
</dbReference>
<evidence type="ECO:0000256" key="2">
    <source>
        <dbReference type="ARBA" id="ARBA00004370"/>
    </source>
</evidence>
<dbReference type="CDD" id="cd00082">
    <property type="entry name" value="HisKA"/>
    <property type="match status" value="1"/>
</dbReference>
<dbReference type="SMART" id="SM01079">
    <property type="entry name" value="CHASE"/>
    <property type="match status" value="1"/>
</dbReference>
<accession>A0ABQ5Q5F8</accession>
<dbReference type="InterPro" id="IPR005467">
    <property type="entry name" value="His_kinase_dom"/>
</dbReference>
<feature type="transmembrane region" description="Helical" evidence="9">
    <location>
        <begin position="16"/>
        <end position="36"/>
    </location>
</feature>
<dbReference type="SUPFAM" id="SSF52172">
    <property type="entry name" value="CheY-like"/>
    <property type="match status" value="1"/>
</dbReference>
<reference evidence="15 16" key="1">
    <citation type="journal article" date="2023" name="Antonie Van Leeuwenhoek">
        <title>Mesoterricola silvestris gen. nov., sp. nov., Mesoterricola sediminis sp. nov., Geothrix oryzae sp. nov., Geothrix edaphica sp. nov., Geothrix rubra sp. nov., and Geothrix limicola sp. nov., six novel members of Acidobacteriota isolated from soils.</title>
        <authorList>
            <person name="Itoh H."/>
            <person name="Sugisawa Y."/>
            <person name="Mise K."/>
            <person name="Xu Z."/>
            <person name="Kuniyasu M."/>
            <person name="Ushijima N."/>
            <person name="Kawano K."/>
            <person name="Kobayashi E."/>
            <person name="Shiratori Y."/>
            <person name="Masuda Y."/>
            <person name="Senoo K."/>
        </authorList>
    </citation>
    <scope>NUCLEOTIDE SEQUENCE [LARGE SCALE GENOMIC DNA]</scope>
    <source>
        <strain evidence="15 16">Red803</strain>
    </source>
</reference>
<keyword evidence="4 8" id="KW-0597">Phosphoprotein</keyword>
<dbReference type="InterPro" id="IPR036097">
    <property type="entry name" value="HisK_dim/P_sf"/>
</dbReference>
<dbReference type="RefSeq" id="WP_285723582.1">
    <property type="nucleotide sequence ID" value="NZ_BSDD01000002.1"/>
</dbReference>
<evidence type="ECO:0000259" key="14">
    <source>
        <dbReference type="PROSITE" id="PS50839"/>
    </source>
</evidence>
<dbReference type="CDD" id="cd17546">
    <property type="entry name" value="REC_hyHK_CKI1_RcsC-like"/>
    <property type="match status" value="1"/>
</dbReference>
<dbReference type="SMART" id="SM00448">
    <property type="entry name" value="REC"/>
    <property type="match status" value="1"/>
</dbReference>
<dbReference type="PRINTS" id="PR00344">
    <property type="entry name" value="BCTRLSENSOR"/>
</dbReference>
<feature type="modified residue" description="4-aspartylphosphate" evidence="8">
    <location>
        <position position="793"/>
    </location>
</feature>
<dbReference type="SUPFAM" id="SSF55785">
    <property type="entry name" value="PYP-like sensor domain (PAS domain)"/>
    <property type="match status" value="1"/>
</dbReference>
<evidence type="ECO:0000313" key="15">
    <source>
        <dbReference type="EMBL" id="GLH69566.1"/>
    </source>
</evidence>
<dbReference type="PROSITE" id="PS50839">
    <property type="entry name" value="CHASE"/>
    <property type="match status" value="1"/>
</dbReference>
<dbReference type="Gene3D" id="3.30.450.20">
    <property type="entry name" value="PAS domain"/>
    <property type="match status" value="1"/>
</dbReference>
<evidence type="ECO:0000259" key="12">
    <source>
        <dbReference type="PROSITE" id="PS50112"/>
    </source>
</evidence>
<dbReference type="InterPro" id="IPR011006">
    <property type="entry name" value="CheY-like_superfamily"/>
</dbReference>
<dbReference type="InterPro" id="IPR000700">
    <property type="entry name" value="PAS-assoc_C"/>
</dbReference>
<organism evidence="15 16">
    <name type="scientific">Geothrix rubra</name>
    <dbReference type="NCBI Taxonomy" id="2927977"/>
    <lineage>
        <taxon>Bacteria</taxon>
        <taxon>Pseudomonadati</taxon>
        <taxon>Acidobacteriota</taxon>
        <taxon>Holophagae</taxon>
        <taxon>Holophagales</taxon>
        <taxon>Holophagaceae</taxon>
        <taxon>Geothrix</taxon>
    </lineage>
</organism>
<evidence type="ECO:0000256" key="5">
    <source>
        <dbReference type="ARBA" id="ARBA00022692"/>
    </source>
</evidence>
<evidence type="ECO:0000256" key="1">
    <source>
        <dbReference type="ARBA" id="ARBA00000085"/>
    </source>
</evidence>
<dbReference type="PROSITE" id="PS50110">
    <property type="entry name" value="RESPONSE_REGULATORY"/>
    <property type="match status" value="1"/>
</dbReference>
<dbReference type="Gene3D" id="3.30.565.10">
    <property type="entry name" value="Histidine kinase-like ATPase, C-terminal domain"/>
    <property type="match status" value="1"/>
</dbReference>
<evidence type="ECO:0000256" key="8">
    <source>
        <dbReference type="PROSITE-ProRule" id="PRU00169"/>
    </source>
</evidence>
<dbReference type="InterPro" id="IPR035965">
    <property type="entry name" value="PAS-like_dom_sf"/>
</dbReference>
<keyword evidence="7 9" id="KW-0472">Membrane</keyword>
<sequence>MTPDPLSPAPLPPRPWGPAALVFALGLAVTLSLYLADRHRQERRDENRIQRFMDRVEGSLHNRMGRYEDIVRGAQGFLALDHQVTETEWRDYVGGLDLPQRHPGLSSLAYIVPVPNQELDATLARLPQLQGRYHRPQADPMPLRAPDQDPDRLLIELCEPAAQSPGALGLDVGASHTQRVAAERARDTGGAALSGLLFFTNGSVRQEAVALYLPVFRTTTPPEDPDARRAALKGWVSAGILIRPLMDDILHREDQGLTFEVQDSFSAKGPRWLYVSPSWPTGAAPVAVHDLTFAERGWRIRYALLPAFYRTEGRHRSEWVLLAGLAVSASLALGLASLVGTRARALELARHMTGSLHRALARNRSHLEYTPLAVIETDPDFLIQEWNPAAERIFGYTRAEMLGRDPRILVPDEGQEELSRRRKGLVDGRGEGIRISLNVLCRTGQRRHCDWYITALQDEDGRFAGATFLADDVTDRQRAEDALRQSQKLESLGVLAGGIAHDFNNLLTAILGTTEMALTRIPEDPWLREALQRIEATTQRGADLARQLLAYAGKGHFAVKPQNLNRIIQEMGDLLTVSISKKVALQYDLQPGLPPVEADSAQFQQVVMNLVINASEAIGDRPGTVTLRTRAVECSQAELSATFPGQVLEPGLFVRMEVEDDGCGMDAETIGRIFDPFFSTKFTGRGLGLSAMLGIVRGHHAGIHVESVPDVGTTFILLFPASEHTALAEATRPAQPAPASGLVLVADDEAIIRELAREALEGAGLQVIEARDGQEAVELFRQHRAQVDLVLLDMTMPRMGGAEAFRLIREMTPSVRVLLTSGYTQQESLDSLTDLPPDGFLQKPFRVRDLVAKVQDVMALRKPS</sequence>
<evidence type="ECO:0000256" key="9">
    <source>
        <dbReference type="SAM" id="Phobius"/>
    </source>
</evidence>